<gene>
    <name evidence="1" type="ORF">AVEN_247502_1</name>
</gene>
<dbReference type="EMBL" id="BGPR01005851">
    <property type="protein sequence ID" value="GBN14002.1"/>
    <property type="molecule type" value="Genomic_DNA"/>
</dbReference>
<evidence type="ECO:0000313" key="2">
    <source>
        <dbReference type="Proteomes" id="UP000499080"/>
    </source>
</evidence>
<organism evidence="1 2">
    <name type="scientific">Araneus ventricosus</name>
    <name type="common">Orbweaver spider</name>
    <name type="synonym">Epeira ventricosa</name>
    <dbReference type="NCBI Taxonomy" id="182803"/>
    <lineage>
        <taxon>Eukaryota</taxon>
        <taxon>Metazoa</taxon>
        <taxon>Ecdysozoa</taxon>
        <taxon>Arthropoda</taxon>
        <taxon>Chelicerata</taxon>
        <taxon>Arachnida</taxon>
        <taxon>Araneae</taxon>
        <taxon>Araneomorphae</taxon>
        <taxon>Entelegynae</taxon>
        <taxon>Araneoidea</taxon>
        <taxon>Araneidae</taxon>
        <taxon>Araneus</taxon>
    </lineage>
</organism>
<dbReference type="Proteomes" id="UP000499080">
    <property type="component" value="Unassembled WGS sequence"/>
</dbReference>
<accession>A0A4Y2LHB1</accession>
<comment type="caution">
    <text evidence="1">The sequence shown here is derived from an EMBL/GenBank/DDBJ whole genome shotgun (WGS) entry which is preliminary data.</text>
</comment>
<evidence type="ECO:0000313" key="1">
    <source>
        <dbReference type="EMBL" id="GBN14002.1"/>
    </source>
</evidence>
<keyword evidence="2" id="KW-1185">Reference proteome</keyword>
<reference evidence="1 2" key="1">
    <citation type="journal article" date="2019" name="Sci. Rep.">
        <title>Orb-weaving spider Araneus ventricosus genome elucidates the spidroin gene catalogue.</title>
        <authorList>
            <person name="Kono N."/>
            <person name="Nakamura H."/>
            <person name="Ohtoshi R."/>
            <person name="Moran D.A.P."/>
            <person name="Shinohara A."/>
            <person name="Yoshida Y."/>
            <person name="Fujiwara M."/>
            <person name="Mori M."/>
            <person name="Tomita M."/>
            <person name="Arakawa K."/>
        </authorList>
    </citation>
    <scope>NUCLEOTIDE SEQUENCE [LARGE SCALE GENOMIC DNA]</scope>
</reference>
<name>A0A4Y2LHB1_ARAVE</name>
<dbReference type="AlphaFoldDB" id="A0A4Y2LHB1"/>
<sequence length="115" mass="12911">MCHWDRRQLPVWQSTTADRHYAGFTSEKKGKKPRRRPTKIDACERVSRIRCVTSNANKKSVPMPGAVGFHVPLGSPAGDGFGNQRQPIHILPLSVRVQAPIQLFMPLKECGRPIL</sequence>
<proteinExistence type="predicted"/>
<protein>
    <submittedName>
        <fullName evidence="1">Uncharacterized protein</fullName>
    </submittedName>
</protein>